<keyword evidence="6" id="KW-0408">Iron</keyword>
<dbReference type="GO" id="GO:0004656">
    <property type="term" value="F:procollagen-proline 4-dioxygenase activity"/>
    <property type="evidence" value="ECO:0007669"/>
    <property type="project" value="TreeGrafter"/>
</dbReference>
<reference evidence="12" key="2">
    <citation type="submission" date="2019-09" db="UniProtKB">
        <authorList>
            <consortium name="WormBaseParasite"/>
        </authorList>
    </citation>
    <scope>IDENTIFICATION</scope>
</reference>
<accession>A0A3P8BUK0</accession>
<keyword evidence="4" id="KW-0223">Dioxygenase</keyword>
<evidence type="ECO:0000256" key="8">
    <source>
        <dbReference type="SAM" id="SignalP"/>
    </source>
</evidence>
<dbReference type="InterPro" id="IPR006620">
    <property type="entry name" value="Pro_4_hyd_alph"/>
</dbReference>
<dbReference type="GO" id="GO:0005506">
    <property type="term" value="F:iron ion binding"/>
    <property type="evidence" value="ECO:0007669"/>
    <property type="project" value="InterPro"/>
</dbReference>
<name>A0A3P8BUK0_HELPZ</name>
<keyword evidence="2" id="KW-0479">Metal-binding</keyword>
<evidence type="ECO:0000259" key="9">
    <source>
        <dbReference type="SMART" id="SM00702"/>
    </source>
</evidence>
<keyword evidence="5" id="KW-0560">Oxidoreductase</keyword>
<dbReference type="WBParaSite" id="HPBE_0001769001-mRNA-1">
    <property type="protein sequence ID" value="HPBE_0001769001-mRNA-1"/>
    <property type="gene ID" value="HPBE_0001769001"/>
</dbReference>
<evidence type="ECO:0000256" key="1">
    <source>
        <dbReference type="ARBA" id="ARBA00001961"/>
    </source>
</evidence>
<keyword evidence="8" id="KW-0732">Signal</keyword>
<dbReference type="PANTHER" id="PTHR10869:SF246">
    <property type="entry name" value="TRANSMEMBRANE PROLYL 4-HYDROXYLASE"/>
    <property type="match status" value="1"/>
</dbReference>
<keyword evidence="3" id="KW-0847">Vitamin C</keyword>
<dbReference type="AlphaFoldDB" id="A0A3P8BUK0"/>
<gene>
    <name evidence="10" type="ORF">HPBE_LOCUS17689</name>
</gene>
<evidence type="ECO:0000256" key="2">
    <source>
        <dbReference type="ARBA" id="ARBA00022723"/>
    </source>
</evidence>
<feature type="compositionally biased region" description="Basic and acidic residues" evidence="7">
    <location>
        <begin position="446"/>
        <end position="460"/>
    </location>
</feature>
<feature type="domain" description="Prolyl 4-hydroxylase alpha subunit" evidence="9">
    <location>
        <begin position="69"/>
        <end position="242"/>
    </location>
</feature>
<dbReference type="SMART" id="SM00702">
    <property type="entry name" value="P4Hc"/>
    <property type="match status" value="1"/>
</dbReference>
<dbReference type="InterPro" id="IPR045054">
    <property type="entry name" value="P4HA-like"/>
</dbReference>
<keyword evidence="11" id="KW-1185">Reference proteome</keyword>
<evidence type="ECO:0000256" key="7">
    <source>
        <dbReference type="SAM" id="MobiDB-lite"/>
    </source>
</evidence>
<evidence type="ECO:0000256" key="6">
    <source>
        <dbReference type="ARBA" id="ARBA00023004"/>
    </source>
</evidence>
<dbReference type="GO" id="GO:0005783">
    <property type="term" value="C:endoplasmic reticulum"/>
    <property type="evidence" value="ECO:0007669"/>
    <property type="project" value="TreeGrafter"/>
</dbReference>
<evidence type="ECO:0000313" key="10">
    <source>
        <dbReference type="EMBL" id="VDP09604.1"/>
    </source>
</evidence>
<evidence type="ECO:0000313" key="12">
    <source>
        <dbReference type="WBParaSite" id="HPBE_0001769001-mRNA-1"/>
    </source>
</evidence>
<proteinExistence type="predicted"/>
<reference evidence="10 11" key="1">
    <citation type="submission" date="2018-11" db="EMBL/GenBank/DDBJ databases">
        <authorList>
            <consortium name="Pathogen Informatics"/>
        </authorList>
    </citation>
    <scope>NUCLEOTIDE SEQUENCE [LARGE SCALE GENOMIC DNA]</scope>
</reference>
<feature type="signal peptide" evidence="8">
    <location>
        <begin position="1"/>
        <end position="22"/>
    </location>
</feature>
<organism evidence="10">
    <name type="scientific">Heligmosomoides polygyrus</name>
    <name type="common">Parasitic roundworm</name>
    <dbReference type="NCBI Taxonomy" id="6339"/>
    <lineage>
        <taxon>Eukaryota</taxon>
        <taxon>Metazoa</taxon>
        <taxon>Ecdysozoa</taxon>
        <taxon>Nematoda</taxon>
        <taxon>Chromadorea</taxon>
        <taxon>Rhabditida</taxon>
        <taxon>Rhabditina</taxon>
        <taxon>Rhabditomorpha</taxon>
        <taxon>Strongyloidea</taxon>
        <taxon>Heligmosomidae</taxon>
        <taxon>Heligmosomoides</taxon>
    </lineage>
</organism>
<evidence type="ECO:0000256" key="4">
    <source>
        <dbReference type="ARBA" id="ARBA00022964"/>
    </source>
</evidence>
<protein>
    <submittedName>
        <fullName evidence="12">P4Hc domain-containing protein</fullName>
    </submittedName>
</protein>
<feature type="chain" id="PRO_5044596659" evidence="8">
    <location>
        <begin position="23"/>
        <end position="477"/>
    </location>
</feature>
<dbReference type="Proteomes" id="UP000050761">
    <property type="component" value="Unassembled WGS sequence"/>
</dbReference>
<evidence type="ECO:0000256" key="5">
    <source>
        <dbReference type="ARBA" id="ARBA00023002"/>
    </source>
</evidence>
<dbReference type="GO" id="GO:0031418">
    <property type="term" value="F:L-ascorbic acid binding"/>
    <property type="evidence" value="ECO:0007669"/>
    <property type="project" value="UniProtKB-KW"/>
</dbReference>
<evidence type="ECO:0000256" key="3">
    <source>
        <dbReference type="ARBA" id="ARBA00022896"/>
    </source>
</evidence>
<comment type="cofactor">
    <cofactor evidence="1">
        <name>L-ascorbate</name>
        <dbReference type="ChEBI" id="CHEBI:38290"/>
    </cofactor>
</comment>
<feature type="region of interest" description="Disordered" evidence="7">
    <location>
        <begin position="441"/>
        <end position="460"/>
    </location>
</feature>
<evidence type="ECO:0000313" key="11">
    <source>
        <dbReference type="Proteomes" id="UP000050761"/>
    </source>
</evidence>
<dbReference type="OrthoDB" id="420380at2759"/>
<dbReference type="Gene3D" id="2.60.120.620">
    <property type="entry name" value="q2cbj1_9rhob like domain"/>
    <property type="match status" value="2"/>
</dbReference>
<sequence>MRQSYCSVLTIIVAIGFQGVASDEEFPWRDDYTEWCLVPQSDNTDDIYECLTYIWNYVRINVELLSFEPVIVVYRNIIPRSKVEAFLNELKWKKEDEWKRKTREHGAYPEETTMLYGEGQGTFEALSTMIPAVNFAVSEPWKVLRYKTGEDYPPRYDFLRNTKDKLTKHLGNRFATIMVLLKKAAAAGNTIFPTSRTTVELQEGDAVFWTNMNAEGIRSVGALHGDCLVKSGEKVTASLRIRAKDQLLIETSPYGGVYISGWLARPPRDIYRRMDEPFGNRQRNIPRMTLFLIAVLVTLYSHTHTHMQDDSSEKNKTFVGDEHWNEEFLSQCENPSIVDEGLSCYVSVRHYQKINIEVLSENPILFIFRELANEAEIAAFIEDVHNKEMAAQVLSYLPGGHYVPHYDYITYSSTDLWDPWMRDYGNRFATFLLILQTAESGGGPADKAKVSPEMSSEHDGVTLSCSELDLQKVWGSN</sequence>
<dbReference type="PANTHER" id="PTHR10869">
    <property type="entry name" value="PROLYL 4-HYDROXYLASE ALPHA SUBUNIT"/>
    <property type="match status" value="1"/>
</dbReference>
<dbReference type="EMBL" id="UZAH01030182">
    <property type="protein sequence ID" value="VDP09604.1"/>
    <property type="molecule type" value="Genomic_DNA"/>
</dbReference>